<accession>A0A6A3XVE1</accession>
<comment type="caution">
    <text evidence="3">The sequence shown here is derived from an EMBL/GenBank/DDBJ whole genome shotgun (WGS) entry which is preliminary data.</text>
</comment>
<dbReference type="Proteomes" id="UP000437068">
    <property type="component" value="Unassembled WGS sequence"/>
</dbReference>
<evidence type="ECO:0000313" key="1">
    <source>
        <dbReference type="EMBL" id="KAE9008075.1"/>
    </source>
</evidence>
<dbReference type="Proteomes" id="UP000433483">
    <property type="component" value="Unassembled WGS sequence"/>
</dbReference>
<organism evidence="3 5">
    <name type="scientific">Phytophthora fragariae</name>
    <dbReference type="NCBI Taxonomy" id="53985"/>
    <lineage>
        <taxon>Eukaryota</taxon>
        <taxon>Sar</taxon>
        <taxon>Stramenopiles</taxon>
        <taxon>Oomycota</taxon>
        <taxon>Peronosporomycetes</taxon>
        <taxon>Peronosporales</taxon>
        <taxon>Peronosporaceae</taxon>
        <taxon>Phytophthora</taxon>
    </lineage>
</organism>
<evidence type="ECO:0000313" key="8">
    <source>
        <dbReference type="Proteomes" id="UP000488956"/>
    </source>
</evidence>
<proteinExistence type="predicted"/>
<protein>
    <submittedName>
        <fullName evidence="3">Uncharacterized protein</fullName>
    </submittedName>
</protein>
<dbReference type="Proteomes" id="UP000460718">
    <property type="component" value="Unassembled WGS sequence"/>
</dbReference>
<evidence type="ECO:0000313" key="5">
    <source>
        <dbReference type="Proteomes" id="UP000433483"/>
    </source>
</evidence>
<evidence type="ECO:0000313" key="4">
    <source>
        <dbReference type="EMBL" id="KAE9317268.1"/>
    </source>
</evidence>
<dbReference type="EMBL" id="QXFW01000583">
    <property type="protein sequence ID" value="KAE9008075.1"/>
    <property type="molecule type" value="Genomic_DNA"/>
</dbReference>
<evidence type="ECO:0000313" key="6">
    <source>
        <dbReference type="Proteomes" id="UP000437068"/>
    </source>
</evidence>
<evidence type="ECO:0000313" key="7">
    <source>
        <dbReference type="Proteomes" id="UP000460718"/>
    </source>
</evidence>
<dbReference type="EMBL" id="QXGB01000622">
    <property type="protein sequence ID" value="KAE9208880.1"/>
    <property type="molecule type" value="Genomic_DNA"/>
</dbReference>
<keyword evidence="5" id="KW-1185">Reference proteome</keyword>
<evidence type="ECO:0000313" key="2">
    <source>
        <dbReference type="EMBL" id="KAE9110324.1"/>
    </source>
</evidence>
<sequence length="93" mass="10246">MDPAALQAWLVATPAPRNCTTRRHEGTCCSHYGGGLRALEERPVQIAGACSTWVADAFASNESERAAAWTRSQLLPFSLQSLKPRCVKYYIAY</sequence>
<gene>
    <name evidence="4" type="ORF">PF001_g6921</name>
    <name evidence="3" type="ORF">PF005_g12035</name>
    <name evidence="2" type="ORF">PF010_g11209</name>
    <name evidence="1" type="ORF">PF011_g10849</name>
</gene>
<name>A0A6A3XVE1_9STRA</name>
<reference evidence="5 6" key="1">
    <citation type="submission" date="2018-08" db="EMBL/GenBank/DDBJ databases">
        <title>Genomic investigation of the strawberry pathogen Phytophthora fragariae indicates pathogenicity is determined by transcriptional variation in three key races.</title>
        <authorList>
            <person name="Adams T.M."/>
            <person name="Armitage A.D."/>
            <person name="Sobczyk M.K."/>
            <person name="Bates H.J."/>
            <person name="Dunwell J.M."/>
            <person name="Nellist C.F."/>
            <person name="Harrison R.J."/>
        </authorList>
    </citation>
    <scope>NUCLEOTIDE SEQUENCE [LARGE SCALE GENOMIC DNA]</scope>
    <source>
        <strain evidence="4 6">A4</strain>
        <strain evidence="3 5">NOV-27</strain>
        <strain evidence="2 8">ONT-3</strain>
        <strain evidence="1 7">SCRP245</strain>
    </source>
</reference>
<dbReference type="EMBL" id="QXGE01000286">
    <property type="protein sequence ID" value="KAE9317268.1"/>
    <property type="molecule type" value="Genomic_DNA"/>
</dbReference>
<evidence type="ECO:0000313" key="3">
    <source>
        <dbReference type="EMBL" id="KAE9208880.1"/>
    </source>
</evidence>
<dbReference type="AlphaFoldDB" id="A0A6A3XVE1"/>
<dbReference type="Proteomes" id="UP000488956">
    <property type="component" value="Unassembled WGS sequence"/>
</dbReference>
<dbReference type="EMBL" id="QXFX01000587">
    <property type="protein sequence ID" value="KAE9110324.1"/>
    <property type="molecule type" value="Genomic_DNA"/>
</dbReference>